<evidence type="ECO:0000256" key="1">
    <source>
        <dbReference type="SAM" id="MobiDB-lite"/>
    </source>
</evidence>
<sequence>MEQNSYVRTTRRVPPQQGPAIPDIFDEEYDDIWPTSRLASSSIRRYTSDVQMETGRPHADEQWSAYTEPGSSRLTGKHAVPQRRTATQPPVNRQRIDTEDVVPQRHQRPQRTSGYTRLHWTVYVGLAAISMLLGWMLVSGVAHWWQGVEDDWHYGRPRTFQMDQVVGHSDSATNPSHFIALNLNRHIQVIELQGGDAAKSRVYLGPDLVGTDQDLAPVTLTFKDVNHDGKVDMIVNVQDSHFAYINDAGQFRTPHPGEHVQF</sequence>
<keyword evidence="2" id="KW-1133">Transmembrane helix</keyword>
<gene>
    <name evidence="3" type="ORF">KDA_11730</name>
</gene>
<dbReference type="OrthoDB" id="149925at2"/>
<name>A0A402B2W7_9CHLR</name>
<evidence type="ECO:0008006" key="5">
    <source>
        <dbReference type="Google" id="ProtNLM"/>
    </source>
</evidence>
<keyword evidence="2" id="KW-0472">Membrane</keyword>
<reference evidence="4" key="1">
    <citation type="submission" date="2018-12" db="EMBL/GenBank/DDBJ databases">
        <title>Tengunoibacter tsumagoiensis gen. nov., sp. nov., Dictyobacter kobayashii sp. nov., D. alpinus sp. nov., and D. joshuensis sp. nov. and description of Dictyobacteraceae fam. nov. within the order Ktedonobacterales isolated from Tengu-no-mugimeshi.</title>
        <authorList>
            <person name="Wang C.M."/>
            <person name="Zheng Y."/>
            <person name="Sakai Y."/>
            <person name="Toyoda A."/>
            <person name="Minakuchi Y."/>
            <person name="Abe K."/>
            <person name="Yokota A."/>
            <person name="Yabe S."/>
        </authorList>
    </citation>
    <scope>NUCLEOTIDE SEQUENCE [LARGE SCALE GENOMIC DNA]</scope>
    <source>
        <strain evidence="4">Uno16</strain>
    </source>
</reference>
<dbReference type="AlphaFoldDB" id="A0A402B2W7"/>
<comment type="caution">
    <text evidence="3">The sequence shown here is derived from an EMBL/GenBank/DDBJ whole genome shotgun (WGS) entry which is preliminary data.</text>
</comment>
<dbReference type="RefSeq" id="WP_126626241.1">
    <property type="nucleotide sequence ID" value="NZ_BIFT01000001.1"/>
</dbReference>
<keyword evidence="4" id="KW-1185">Reference proteome</keyword>
<evidence type="ECO:0000313" key="4">
    <source>
        <dbReference type="Proteomes" id="UP000287171"/>
    </source>
</evidence>
<proteinExistence type="predicted"/>
<dbReference type="EMBL" id="BIFT01000001">
    <property type="protein sequence ID" value="GCE25689.1"/>
    <property type="molecule type" value="Genomic_DNA"/>
</dbReference>
<organism evidence="3 4">
    <name type="scientific">Dictyobacter alpinus</name>
    <dbReference type="NCBI Taxonomy" id="2014873"/>
    <lineage>
        <taxon>Bacteria</taxon>
        <taxon>Bacillati</taxon>
        <taxon>Chloroflexota</taxon>
        <taxon>Ktedonobacteria</taxon>
        <taxon>Ktedonobacterales</taxon>
        <taxon>Dictyobacteraceae</taxon>
        <taxon>Dictyobacter</taxon>
    </lineage>
</organism>
<keyword evidence="2" id="KW-0812">Transmembrane</keyword>
<evidence type="ECO:0000256" key="2">
    <source>
        <dbReference type="SAM" id="Phobius"/>
    </source>
</evidence>
<feature type="transmembrane region" description="Helical" evidence="2">
    <location>
        <begin position="120"/>
        <end position="145"/>
    </location>
</feature>
<evidence type="ECO:0000313" key="3">
    <source>
        <dbReference type="EMBL" id="GCE25689.1"/>
    </source>
</evidence>
<protein>
    <recommendedName>
        <fullName evidence="5">VCBS repeat-containing protein</fullName>
    </recommendedName>
</protein>
<feature type="region of interest" description="Disordered" evidence="1">
    <location>
        <begin position="1"/>
        <end position="27"/>
    </location>
</feature>
<accession>A0A402B2W7</accession>
<dbReference type="Proteomes" id="UP000287171">
    <property type="component" value="Unassembled WGS sequence"/>
</dbReference>
<feature type="region of interest" description="Disordered" evidence="1">
    <location>
        <begin position="67"/>
        <end position="92"/>
    </location>
</feature>